<organism evidence="2 3">
    <name type="scientific">Herbihabitans rhizosphaerae</name>
    <dbReference type="NCBI Taxonomy" id="1872711"/>
    <lineage>
        <taxon>Bacteria</taxon>
        <taxon>Bacillati</taxon>
        <taxon>Actinomycetota</taxon>
        <taxon>Actinomycetes</taxon>
        <taxon>Pseudonocardiales</taxon>
        <taxon>Pseudonocardiaceae</taxon>
        <taxon>Herbihabitans</taxon>
    </lineage>
</organism>
<evidence type="ECO:0000313" key="2">
    <source>
        <dbReference type="EMBL" id="RZS37081.1"/>
    </source>
</evidence>
<proteinExistence type="predicted"/>
<feature type="region of interest" description="Disordered" evidence="1">
    <location>
        <begin position="1"/>
        <end position="74"/>
    </location>
</feature>
<dbReference type="EMBL" id="SGWQ01000006">
    <property type="protein sequence ID" value="RZS37081.1"/>
    <property type="molecule type" value="Genomic_DNA"/>
</dbReference>
<protein>
    <submittedName>
        <fullName evidence="2">Uncharacterized protein</fullName>
    </submittedName>
</protein>
<accession>A0A4Q7KN74</accession>
<sequence length="74" mass="7438">MTEPPTQLSHPHSAPSHPSKTTTTPFGEAEPGDPALDKNYGFGTAPVGATDESDPLSTLFGATAGAGGDPPFSD</sequence>
<dbReference type="Proteomes" id="UP000294257">
    <property type="component" value="Unassembled WGS sequence"/>
</dbReference>
<reference evidence="2 3" key="1">
    <citation type="submission" date="2019-02" db="EMBL/GenBank/DDBJ databases">
        <title>Genomic Encyclopedia of Type Strains, Phase IV (KMG-IV): sequencing the most valuable type-strain genomes for metagenomic binning, comparative biology and taxonomic classification.</title>
        <authorList>
            <person name="Goeker M."/>
        </authorList>
    </citation>
    <scope>NUCLEOTIDE SEQUENCE [LARGE SCALE GENOMIC DNA]</scope>
    <source>
        <strain evidence="2 3">DSM 101727</strain>
    </source>
</reference>
<evidence type="ECO:0000313" key="3">
    <source>
        <dbReference type="Proteomes" id="UP000294257"/>
    </source>
</evidence>
<comment type="caution">
    <text evidence="2">The sequence shown here is derived from an EMBL/GenBank/DDBJ whole genome shotgun (WGS) entry which is preliminary data.</text>
</comment>
<feature type="compositionally biased region" description="Low complexity" evidence="1">
    <location>
        <begin position="9"/>
        <end position="25"/>
    </location>
</feature>
<gene>
    <name evidence="2" type="ORF">EV193_106317</name>
</gene>
<keyword evidence="3" id="KW-1185">Reference proteome</keyword>
<dbReference type="AlphaFoldDB" id="A0A4Q7KN74"/>
<evidence type="ECO:0000256" key="1">
    <source>
        <dbReference type="SAM" id="MobiDB-lite"/>
    </source>
</evidence>
<name>A0A4Q7KN74_9PSEU</name>